<dbReference type="SUPFAM" id="SSF53850">
    <property type="entry name" value="Periplasmic binding protein-like II"/>
    <property type="match status" value="1"/>
</dbReference>
<dbReference type="EMBL" id="QJSX01000016">
    <property type="protein sequence ID" value="PYE50947.1"/>
    <property type="molecule type" value="Genomic_DNA"/>
</dbReference>
<dbReference type="InterPro" id="IPR005673">
    <property type="entry name" value="ABC_phos-bd_PstS"/>
</dbReference>
<dbReference type="AlphaFoldDB" id="A0A318S3C0"/>
<dbReference type="InterPro" id="IPR050962">
    <property type="entry name" value="Phosphate-bind_PstS"/>
</dbReference>
<feature type="domain" description="PBP" evidence="6">
    <location>
        <begin position="16"/>
        <end position="306"/>
    </location>
</feature>
<reference evidence="7 8" key="1">
    <citation type="submission" date="2018-06" db="EMBL/GenBank/DDBJ databases">
        <title>Genomic Encyclopedia of Type Strains, Phase IV (KMG-IV): sequencing the most valuable type-strain genomes for metagenomic binning, comparative biology and taxonomic classification.</title>
        <authorList>
            <person name="Goeker M."/>
        </authorList>
    </citation>
    <scope>NUCLEOTIDE SEQUENCE [LARGE SCALE GENOMIC DNA]</scope>
    <source>
        <strain evidence="7 8">DSM 18048</strain>
    </source>
</reference>
<evidence type="ECO:0000313" key="7">
    <source>
        <dbReference type="EMBL" id="PYE50947.1"/>
    </source>
</evidence>
<keyword evidence="5" id="KW-0732">Signal</keyword>
<protein>
    <recommendedName>
        <fullName evidence="4">Phosphate-binding protein</fullName>
    </recommendedName>
</protein>
<sequence>MLKFLSVTLLLTLTASTASAVTLKGATTTAATSLFTKMFDEYTKTTDATVNFEPGTSPAAQKAIVSRSVDFAAAIIPLDDNEIGKDTEDVVHIPVALSAVVITYNVPGLERPLNFNGRVLSDIFFGRIKYWNDERISRLNRGVTLPNLLVTPVYRSDPSGYSAIFTNYLTKVSREWNARLSDGVIVDWPTGASTDSEDKSAKAVQAIPGAIGYMGLSRALKDRLTFGNIQNAAGTFVRPTESSIEAAAGSKTSADGTANITYAKVSRAYPISNYIYVLLRREQGYEGRTETQAKATRDLIAWMLSEGQQYHSRLYYGELASEVVNRAKKLLATLTFNGKPLP</sequence>
<gene>
    <name evidence="7" type="ORF">DES52_11614</name>
</gene>
<evidence type="ECO:0000256" key="3">
    <source>
        <dbReference type="ARBA" id="ARBA00022592"/>
    </source>
</evidence>
<dbReference type="PANTHER" id="PTHR42996:SF1">
    <property type="entry name" value="PHOSPHATE-BINDING PROTEIN PSTS"/>
    <property type="match status" value="1"/>
</dbReference>
<comment type="caution">
    <text evidence="7">The sequence shown here is derived from an EMBL/GenBank/DDBJ whole genome shotgun (WGS) entry which is preliminary data.</text>
</comment>
<organism evidence="7 8">
    <name type="scientific">Deinococcus yavapaiensis KR-236</name>
    <dbReference type="NCBI Taxonomy" id="694435"/>
    <lineage>
        <taxon>Bacteria</taxon>
        <taxon>Thermotogati</taxon>
        <taxon>Deinococcota</taxon>
        <taxon>Deinococci</taxon>
        <taxon>Deinococcales</taxon>
        <taxon>Deinococcaceae</taxon>
        <taxon>Deinococcus</taxon>
    </lineage>
</organism>
<dbReference type="Proteomes" id="UP000248326">
    <property type="component" value="Unassembled WGS sequence"/>
</dbReference>
<keyword evidence="8" id="KW-1185">Reference proteome</keyword>
<proteinExistence type="inferred from homology"/>
<dbReference type="PANTHER" id="PTHR42996">
    <property type="entry name" value="PHOSPHATE-BINDING PROTEIN PSTS"/>
    <property type="match status" value="1"/>
</dbReference>
<dbReference type="GO" id="GO:0042301">
    <property type="term" value="F:phosphate ion binding"/>
    <property type="evidence" value="ECO:0007669"/>
    <property type="project" value="InterPro"/>
</dbReference>
<dbReference type="Gene3D" id="3.40.190.10">
    <property type="entry name" value="Periplasmic binding protein-like II"/>
    <property type="match status" value="2"/>
</dbReference>
<comment type="similarity">
    <text evidence="1 4">Belongs to the PstS family.</text>
</comment>
<keyword evidence="2 4" id="KW-0813">Transport</keyword>
<evidence type="ECO:0000256" key="4">
    <source>
        <dbReference type="PIRNR" id="PIRNR002756"/>
    </source>
</evidence>
<dbReference type="GO" id="GO:0035435">
    <property type="term" value="P:phosphate ion transmembrane transport"/>
    <property type="evidence" value="ECO:0007669"/>
    <property type="project" value="InterPro"/>
</dbReference>
<evidence type="ECO:0000313" key="8">
    <source>
        <dbReference type="Proteomes" id="UP000248326"/>
    </source>
</evidence>
<name>A0A318S3C0_9DEIO</name>
<feature type="signal peptide" evidence="5">
    <location>
        <begin position="1"/>
        <end position="20"/>
    </location>
</feature>
<dbReference type="NCBIfam" id="TIGR00975">
    <property type="entry name" value="3a0107s03"/>
    <property type="match status" value="1"/>
</dbReference>
<dbReference type="PIRSF" id="PIRSF002756">
    <property type="entry name" value="PstS"/>
    <property type="match status" value="1"/>
</dbReference>
<accession>A0A318S3C0</accession>
<dbReference type="InterPro" id="IPR024370">
    <property type="entry name" value="PBP_domain"/>
</dbReference>
<keyword evidence="3 4" id="KW-0592">Phosphate transport</keyword>
<dbReference type="RefSeq" id="WP_170131119.1">
    <property type="nucleotide sequence ID" value="NZ_QJSX01000016.1"/>
</dbReference>
<dbReference type="CDD" id="cd13565">
    <property type="entry name" value="PBP2_PstS"/>
    <property type="match status" value="1"/>
</dbReference>
<evidence type="ECO:0000256" key="1">
    <source>
        <dbReference type="ARBA" id="ARBA00008725"/>
    </source>
</evidence>
<evidence type="ECO:0000256" key="2">
    <source>
        <dbReference type="ARBA" id="ARBA00022448"/>
    </source>
</evidence>
<evidence type="ECO:0000256" key="5">
    <source>
        <dbReference type="SAM" id="SignalP"/>
    </source>
</evidence>
<feature type="chain" id="PRO_5016272628" description="Phosphate-binding protein" evidence="5">
    <location>
        <begin position="21"/>
        <end position="342"/>
    </location>
</feature>
<dbReference type="Pfam" id="PF12849">
    <property type="entry name" value="PBP_like_2"/>
    <property type="match status" value="1"/>
</dbReference>
<evidence type="ECO:0000259" key="6">
    <source>
        <dbReference type="Pfam" id="PF12849"/>
    </source>
</evidence>
<dbReference type="GO" id="GO:0043190">
    <property type="term" value="C:ATP-binding cassette (ABC) transporter complex"/>
    <property type="evidence" value="ECO:0007669"/>
    <property type="project" value="InterPro"/>
</dbReference>